<feature type="non-terminal residue" evidence="1">
    <location>
        <position position="465"/>
    </location>
</feature>
<dbReference type="Proteomes" id="UP000308600">
    <property type="component" value="Unassembled WGS sequence"/>
</dbReference>
<name>A0ACD2ZZU4_9AGAR</name>
<accession>A0ACD2ZZU4</accession>
<proteinExistence type="predicted"/>
<keyword evidence="2" id="KW-1185">Reference proteome</keyword>
<protein>
    <submittedName>
        <fullName evidence="1">Uncharacterized protein</fullName>
    </submittedName>
</protein>
<reference evidence="1 2" key="1">
    <citation type="journal article" date="2019" name="Nat. Ecol. Evol.">
        <title>Megaphylogeny resolves global patterns of mushroom evolution.</title>
        <authorList>
            <person name="Varga T."/>
            <person name="Krizsan K."/>
            <person name="Foldi C."/>
            <person name="Dima B."/>
            <person name="Sanchez-Garcia M."/>
            <person name="Sanchez-Ramirez S."/>
            <person name="Szollosi G.J."/>
            <person name="Szarkandi J.G."/>
            <person name="Papp V."/>
            <person name="Albert L."/>
            <person name="Andreopoulos W."/>
            <person name="Angelini C."/>
            <person name="Antonin V."/>
            <person name="Barry K.W."/>
            <person name="Bougher N.L."/>
            <person name="Buchanan P."/>
            <person name="Buyck B."/>
            <person name="Bense V."/>
            <person name="Catcheside P."/>
            <person name="Chovatia M."/>
            <person name="Cooper J."/>
            <person name="Damon W."/>
            <person name="Desjardin D."/>
            <person name="Finy P."/>
            <person name="Geml J."/>
            <person name="Haridas S."/>
            <person name="Hughes K."/>
            <person name="Justo A."/>
            <person name="Karasinski D."/>
            <person name="Kautmanova I."/>
            <person name="Kiss B."/>
            <person name="Kocsube S."/>
            <person name="Kotiranta H."/>
            <person name="LaButti K.M."/>
            <person name="Lechner B.E."/>
            <person name="Liimatainen K."/>
            <person name="Lipzen A."/>
            <person name="Lukacs Z."/>
            <person name="Mihaltcheva S."/>
            <person name="Morgado L.N."/>
            <person name="Niskanen T."/>
            <person name="Noordeloos M.E."/>
            <person name="Ohm R.A."/>
            <person name="Ortiz-Santana B."/>
            <person name="Ovrebo C."/>
            <person name="Racz N."/>
            <person name="Riley R."/>
            <person name="Savchenko A."/>
            <person name="Shiryaev A."/>
            <person name="Soop K."/>
            <person name="Spirin V."/>
            <person name="Szebenyi C."/>
            <person name="Tomsovsky M."/>
            <person name="Tulloss R.E."/>
            <person name="Uehling J."/>
            <person name="Grigoriev I.V."/>
            <person name="Vagvolgyi C."/>
            <person name="Papp T."/>
            <person name="Martin F.M."/>
            <person name="Miettinen O."/>
            <person name="Hibbett D.S."/>
            <person name="Nagy L.G."/>
        </authorList>
    </citation>
    <scope>NUCLEOTIDE SEQUENCE [LARGE SCALE GENOMIC DNA]</scope>
    <source>
        <strain evidence="1 2">NL-1719</strain>
    </source>
</reference>
<organism evidence="1 2">
    <name type="scientific">Pluteus cervinus</name>
    <dbReference type="NCBI Taxonomy" id="181527"/>
    <lineage>
        <taxon>Eukaryota</taxon>
        <taxon>Fungi</taxon>
        <taxon>Dikarya</taxon>
        <taxon>Basidiomycota</taxon>
        <taxon>Agaricomycotina</taxon>
        <taxon>Agaricomycetes</taxon>
        <taxon>Agaricomycetidae</taxon>
        <taxon>Agaricales</taxon>
        <taxon>Pluteineae</taxon>
        <taxon>Pluteaceae</taxon>
        <taxon>Pluteus</taxon>
    </lineage>
</organism>
<evidence type="ECO:0000313" key="1">
    <source>
        <dbReference type="EMBL" id="TFK58921.1"/>
    </source>
</evidence>
<sequence length="465" mass="52757">MAQNLTVPMQMGSTLSLDLMQLHIIALTMEHKSSFIHTFLAEISILNGPLIVKQYKSKKEQVKKGKLQWRFNVSVPIAYEIVFKISKHHTFQSNEVFTVVSIPFTEILKFFKVNAQDSMSFQGPKGERLCLKIEFTSIQNLLKTIVLPSAILEKLGPAKQPIELLLGLSDQLGSVNSIAKMALGLFSKVYEQLEKQELCTQQLTILVDQIRLLSPLVAKAQELEMFESLQEVIQDILHLIQEVLEAIYKYNNVDFGFLGQLCDQYRSKPNLDVQKLSIRFKHLYNALNTSLQVDWAHNWKKAQIEVQLEKLRPHYKRAAAFCAENTCLDILETLDIWSRVKSEKLFWLHGIAGMGKSTIAATFSTKLEAQNLLGGYHICSRDGTIYQSPIQLVHNLCYQLSLAYKPFGTQVAKIIAKSFLFSSTGLSIPMLFKLLFLDPLRLVHFQPALGFIFIVDALDECGNSE</sequence>
<gene>
    <name evidence="1" type="ORF">BDN72DRAFT_806308</name>
</gene>
<dbReference type="EMBL" id="ML209142">
    <property type="protein sequence ID" value="TFK58921.1"/>
    <property type="molecule type" value="Genomic_DNA"/>
</dbReference>
<evidence type="ECO:0000313" key="2">
    <source>
        <dbReference type="Proteomes" id="UP000308600"/>
    </source>
</evidence>